<evidence type="ECO:0000256" key="1">
    <source>
        <dbReference type="ARBA" id="ARBA00004141"/>
    </source>
</evidence>
<evidence type="ECO:0000313" key="7">
    <source>
        <dbReference type="EMBL" id="RFA11682.1"/>
    </source>
</evidence>
<feature type="transmembrane region" description="Helical" evidence="6">
    <location>
        <begin position="108"/>
        <end position="126"/>
    </location>
</feature>
<gene>
    <name evidence="7" type="ORF">B7R22_18375</name>
</gene>
<dbReference type="GO" id="GO:0005886">
    <property type="term" value="C:plasma membrane"/>
    <property type="evidence" value="ECO:0007669"/>
    <property type="project" value="UniProtKB-SubCell"/>
</dbReference>
<proteinExistence type="inferred from homology"/>
<evidence type="ECO:0000313" key="8">
    <source>
        <dbReference type="Proteomes" id="UP000256541"/>
    </source>
</evidence>
<feature type="transmembrane region" description="Helical" evidence="6">
    <location>
        <begin position="12"/>
        <end position="40"/>
    </location>
</feature>
<protein>
    <recommendedName>
        <fullName evidence="6">Probable membrane transporter protein</fullName>
    </recommendedName>
</protein>
<dbReference type="PANTHER" id="PTHR43701">
    <property type="entry name" value="MEMBRANE TRANSPORTER PROTEIN MJ0441-RELATED"/>
    <property type="match status" value="1"/>
</dbReference>
<evidence type="ECO:0000256" key="2">
    <source>
        <dbReference type="ARBA" id="ARBA00009142"/>
    </source>
</evidence>
<keyword evidence="5 6" id="KW-0472">Membrane</keyword>
<feature type="transmembrane region" description="Helical" evidence="6">
    <location>
        <begin position="52"/>
        <end position="74"/>
    </location>
</feature>
<dbReference type="Proteomes" id="UP000256541">
    <property type="component" value="Unassembled WGS sequence"/>
</dbReference>
<dbReference type="EMBL" id="NBXB01000084">
    <property type="protein sequence ID" value="RFA11682.1"/>
    <property type="molecule type" value="Genomic_DNA"/>
</dbReference>
<dbReference type="Pfam" id="PF01925">
    <property type="entry name" value="TauE"/>
    <property type="match status" value="2"/>
</dbReference>
<comment type="subcellular location">
    <subcellularLocation>
        <location evidence="6">Cell membrane</location>
        <topology evidence="6">Multi-pass membrane protein</topology>
    </subcellularLocation>
    <subcellularLocation>
        <location evidence="1">Membrane</location>
        <topology evidence="1">Multi-pass membrane protein</topology>
    </subcellularLocation>
</comment>
<dbReference type="PANTHER" id="PTHR43701:SF2">
    <property type="entry name" value="MEMBRANE TRANSPORTER PROTEIN YJNA-RELATED"/>
    <property type="match status" value="1"/>
</dbReference>
<name>A0A3E0VNY7_9MICO</name>
<dbReference type="InterPro" id="IPR002781">
    <property type="entry name" value="TM_pro_TauE-like"/>
</dbReference>
<reference evidence="7 8" key="1">
    <citation type="submission" date="2017-04" db="EMBL/GenBank/DDBJ databases">
        <title>Comparative genome analysis of Subtercola boreus.</title>
        <authorList>
            <person name="Cho Y.-J."/>
            <person name="Cho A."/>
            <person name="Kim O.-S."/>
            <person name="Lee J.-I."/>
        </authorList>
    </citation>
    <scope>NUCLEOTIDE SEQUENCE [LARGE SCALE GENOMIC DNA]</scope>
    <source>
        <strain evidence="7 8">P27479</strain>
    </source>
</reference>
<feature type="transmembrane region" description="Helical" evidence="6">
    <location>
        <begin position="80"/>
        <end position="101"/>
    </location>
</feature>
<comment type="similarity">
    <text evidence="2 6">Belongs to the 4-toluene sulfonate uptake permease (TSUP) (TC 2.A.102) family.</text>
</comment>
<keyword evidence="4 6" id="KW-1133">Transmembrane helix</keyword>
<comment type="caution">
    <text evidence="7">The sequence shown here is derived from an EMBL/GenBank/DDBJ whole genome shotgun (WGS) entry which is preliminary data.</text>
</comment>
<evidence type="ECO:0000256" key="6">
    <source>
        <dbReference type="RuleBase" id="RU363041"/>
    </source>
</evidence>
<feature type="transmembrane region" description="Helical" evidence="6">
    <location>
        <begin position="239"/>
        <end position="259"/>
    </location>
</feature>
<keyword evidence="3 6" id="KW-0812">Transmembrane</keyword>
<keyword evidence="6" id="KW-1003">Cell membrane</keyword>
<feature type="transmembrane region" description="Helical" evidence="6">
    <location>
        <begin position="211"/>
        <end position="233"/>
    </location>
</feature>
<sequence length="272" mass="27838">MTTPTEHAGPQHWLVIVGIGLVGGILSGLFAIGGGIIMVPLLTTFAKLNQRVAAATSLAALIPTSIVGTITYLAVGEIDVLAAGFVSVGAIVGAILGSKLLKRIPLTWLRWMFIVFILLVAARLFFTTPVRGAPLDFSASIAIEYVVLGLAMGILSALFGIGGGIIAVPALISVFGISDLVAKGTSLAVMIPTSAVGTFTNWRNGTVDIRVGLVLGVSAAIASVPGAALSLALPARLSTVLFGILLVAVAAQLVHRALALQKTEKKARKTSA</sequence>
<organism evidence="7 8">
    <name type="scientific">Subtercola boreus</name>
    <dbReference type="NCBI Taxonomy" id="120213"/>
    <lineage>
        <taxon>Bacteria</taxon>
        <taxon>Bacillati</taxon>
        <taxon>Actinomycetota</taxon>
        <taxon>Actinomycetes</taxon>
        <taxon>Micrococcales</taxon>
        <taxon>Microbacteriaceae</taxon>
        <taxon>Subtercola</taxon>
    </lineage>
</organism>
<dbReference type="InterPro" id="IPR051598">
    <property type="entry name" value="TSUP/Inactive_protease-like"/>
</dbReference>
<accession>A0A3E0VNY7</accession>
<evidence type="ECO:0000256" key="4">
    <source>
        <dbReference type="ARBA" id="ARBA00022989"/>
    </source>
</evidence>
<evidence type="ECO:0000256" key="3">
    <source>
        <dbReference type="ARBA" id="ARBA00022692"/>
    </source>
</evidence>
<dbReference type="OrthoDB" id="3700425at2"/>
<feature type="transmembrane region" description="Helical" evidence="6">
    <location>
        <begin position="146"/>
        <end position="177"/>
    </location>
</feature>
<dbReference type="RefSeq" id="WP_116413153.1">
    <property type="nucleotide sequence ID" value="NZ_NBXB01000084.1"/>
</dbReference>
<evidence type="ECO:0000256" key="5">
    <source>
        <dbReference type="ARBA" id="ARBA00023136"/>
    </source>
</evidence>
<dbReference type="AlphaFoldDB" id="A0A3E0VNY7"/>